<name>A0A0P9MIL4_9PSED</name>
<accession>A0A0P9MIL4</accession>
<comment type="caution">
    <text evidence="2">The sequence shown here is derived from an EMBL/GenBank/DDBJ whole genome shotgun (WGS) entry which is preliminary data.</text>
</comment>
<evidence type="ECO:0000313" key="2">
    <source>
        <dbReference type="EMBL" id="KPW84162.1"/>
    </source>
</evidence>
<sequence length="164" mass="18254">MAEGYGSGKEQVVALRHARVLQGYTMKRLSITLSVFALLGSGAAYGEIFKCTSPQGKVSYASIPCDESAQSALQRQGPSYIRREDEPLDYVHQTNLKATEYLKVGGRTRVQVIETERYKAFQRNRPPPPNIPSQCQSPRYDSQCFDPSGGMSSKKQAVFRDIAR</sequence>
<dbReference type="AlphaFoldDB" id="A0A0P9MIL4"/>
<reference evidence="2 3" key="1">
    <citation type="submission" date="2015-09" db="EMBL/GenBank/DDBJ databases">
        <title>Genome announcement of multiple Pseudomonas syringae strains.</title>
        <authorList>
            <person name="Thakur S."/>
            <person name="Wang P.W."/>
            <person name="Gong Y."/>
            <person name="Weir B.S."/>
            <person name="Guttman D.S."/>
        </authorList>
    </citation>
    <scope>NUCLEOTIDE SEQUENCE [LARGE SCALE GENOMIC DNA]</scope>
    <source>
        <strain evidence="2 3">ICMP19117</strain>
    </source>
</reference>
<evidence type="ECO:0000256" key="1">
    <source>
        <dbReference type="SAM" id="MobiDB-lite"/>
    </source>
</evidence>
<evidence type="ECO:0000313" key="3">
    <source>
        <dbReference type="Proteomes" id="UP000050411"/>
    </source>
</evidence>
<evidence type="ECO:0008006" key="4">
    <source>
        <dbReference type="Google" id="ProtNLM"/>
    </source>
</evidence>
<feature type="region of interest" description="Disordered" evidence="1">
    <location>
        <begin position="121"/>
        <end position="164"/>
    </location>
</feature>
<gene>
    <name evidence="2" type="ORF">ALO92_04449</name>
</gene>
<dbReference type="PATRIC" id="fig|200452.3.peg.854"/>
<protein>
    <recommendedName>
        <fullName evidence="4">DUF4124 domain-containing protein</fullName>
    </recommendedName>
</protein>
<proteinExistence type="predicted"/>
<dbReference type="Proteomes" id="UP000050411">
    <property type="component" value="Unassembled WGS sequence"/>
</dbReference>
<organism evidence="2 3">
    <name type="scientific">Pseudomonas congelans</name>
    <dbReference type="NCBI Taxonomy" id="200452"/>
    <lineage>
        <taxon>Bacteria</taxon>
        <taxon>Pseudomonadati</taxon>
        <taxon>Pseudomonadota</taxon>
        <taxon>Gammaproteobacteria</taxon>
        <taxon>Pseudomonadales</taxon>
        <taxon>Pseudomonadaceae</taxon>
        <taxon>Pseudomonas</taxon>
    </lineage>
</organism>
<dbReference type="EMBL" id="LJQB01000060">
    <property type="protein sequence ID" value="KPW84162.1"/>
    <property type="molecule type" value="Genomic_DNA"/>
</dbReference>